<dbReference type="SUPFAM" id="SSF50475">
    <property type="entry name" value="FMN-binding split barrel"/>
    <property type="match status" value="1"/>
</dbReference>
<evidence type="ECO:0000259" key="1">
    <source>
        <dbReference type="Pfam" id="PF01243"/>
    </source>
</evidence>
<reference evidence="2 3" key="1">
    <citation type="submission" date="2024-09" db="EMBL/GenBank/DDBJ databases">
        <authorList>
            <person name="D'Angelo T."/>
        </authorList>
    </citation>
    <scope>NUCLEOTIDE SEQUENCE [LARGE SCALE GENOMIC DNA]</scope>
    <source>
        <strain evidence="2">SAG AM-311-F02</strain>
    </source>
</reference>
<dbReference type="EMBL" id="JBHPEI010000006">
    <property type="protein sequence ID" value="MFC1799425.1"/>
    <property type="molecule type" value="Genomic_DNA"/>
</dbReference>
<gene>
    <name evidence="2" type="ORF">ACFL2Z_00730</name>
</gene>
<dbReference type="Pfam" id="PF01243">
    <property type="entry name" value="PNPOx_N"/>
    <property type="match status" value="1"/>
</dbReference>
<accession>A0ABV6YMX9</accession>
<name>A0ABV6YMX9_UNCEI</name>
<protein>
    <submittedName>
        <fullName evidence="2">Pyridoxamine 5'-phosphate oxidase family protein</fullName>
    </submittedName>
</protein>
<dbReference type="Proteomes" id="UP001594288">
    <property type="component" value="Unassembled WGS sequence"/>
</dbReference>
<feature type="domain" description="Pyridoxamine 5'-phosphate oxidase N-terminal" evidence="1">
    <location>
        <begin position="6"/>
        <end position="100"/>
    </location>
</feature>
<sequence length="144" mass="16671">MDLQDCVKFASENPVCYIATMDGDQPRVRAFLMFFADESGFYFGTLSPKEFSKQLKKNPKVEVCFYNNPPELPGAKQMRVTGKIEFLDDKELVNRITQERAFLEQLAGQSLEGLWEVFRVHTGEAHFWTLPDALKEPELERIKF</sequence>
<proteinExistence type="predicted"/>
<organism evidence="2 3">
    <name type="scientific">Eiseniibacteriota bacterium</name>
    <dbReference type="NCBI Taxonomy" id="2212470"/>
    <lineage>
        <taxon>Bacteria</taxon>
        <taxon>Candidatus Eiseniibacteriota</taxon>
    </lineage>
</organism>
<dbReference type="InterPro" id="IPR011576">
    <property type="entry name" value="Pyridox_Oxase_N"/>
</dbReference>
<comment type="caution">
    <text evidence="2">The sequence shown here is derived from an EMBL/GenBank/DDBJ whole genome shotgun (WGS) entry which is preliminary data.</text>
</comment>
<keyword evidence="3" id="KW-1185">Reference proteome</keyword>
<evidence type="ECO:0000313" key="2">
    <source>
        <dbReference type="EMBL" id="MFC1799425.1"/>
    </source>
</evidence>
<dbReference type="InterPro" id="IPR012349">
    <property type="entry name" value="Split_barrel_FMN-bd"/>
</dbReference>
<evidence type="ECO:0000313" key="3">
    <source>
        <dbReference type="Proteomes" id="UP001594288"/>
    </source>
</evidence>
<dbReference type="Gene3D" id="2.30.110.10">
    <property type="entry name" value="Electron Transport, Fmn-binding Protein, Chain A"/>
    <property type="match status" value="1"/>
</dbReference>